<reference evidence="1" key="2">
    <citation type="submission" date="2018-03" db="EMBL/GenBank/DDBJ databases">
        <title>The Triticum urartu genome reveals the dynamic nature of wheat genome evolution.</title>
        <authorList>
            <person name="Ling H."/>
            <person name="Ma B."/>
            <person name="Shi X."/>
            <person name="Liu H."/>
            <person name="Dong L."/>
            <person name="Sun H."/>
            <person name="Cao Y."/>
            <person name="Gao Q."/>
            <person name="Zheng S."/>
            <person name="Li Y."/>
            <person name="Yu Y."/>
            <person name="Du H."/>
            <person name="Qi M."/>
            <person name="Li Y."/>
            <person name="Yu H."/>
            <person name="Cui Y."/>
            <person name="Wang N."/>
            <person name="Chen C."/>
            <person name="Wu H."/>
            <person name="Zhao Y."/>
            <person name="Zhang J."/>
            <person name="Li Y."/>
            <person name="Zhou W."/>
            <person name="Zhang B."/>
            <person name="Hu W."/>
            <person name="Eijk M."/>
            <person name="Tang J."/>
            <person name="Witsenboer H."/>
            <person name="Zhao S."/>
            <person name="Li Z."/>
            <person name="Zhang A."/>
            <person name="Wang D."/>
            <person name="Liang C."/>
        </authorList>
    </citation>
    <scope>NUCLEOTIDE SEQUENCE [LARGE SCALE GENOMIC DNA]</scope>
    <source>
        <strain evidence="1">cv. G1812</strain>
    </source>
</reference>
<dbReference type="Gramene" id="TuG1812G0500001424.01.T02">
    <property type="protein sequence ID" value="TuG1812G0500001424.01.T02"/>
    <property type="gene ID" value="TuG1812G0500001424.01"/>
</dbReference>
<evidence type="ECO:0000313" key="2">
    <source>
        <dbReference type="Proteomes" id="UP000015106"/>
    </source>
</evidence>
<protein>
    <submittedName>
        <fullName evidence="1">Uncharacterized protein</fullName>
    </submittedName>
</protein>
<keyword evidence="2" id="KW-1185">Reference proteome</keyword>
<dbReference type="EnsemblPlants" id="TuG1812G0500001424.01.T02">
    <property type="protein sequence ID" value="TuG1812G0500001424.01.T02"/>
    <property type="gene ID" value="TuG1812G0500001424.01"/>
</dbReference>
<sequence length="112" mass="12476">MHPLPSHLENQYEETGVSDVRSTLKNKCTSCSKLPDGQRVGETEVGRLFRQWGFCLCGSAYRAFKVGKQTRRGGRSPFPCVIQICSGWVPPRRLRVCCPTEAGPSSVLLQHI</sequence>
<reference evidence="1" key="3">
    <citation type="submission" date="2022-06" db="UniProtKB">
        <authorList>
            <consortium name="EnsemblPlants"/>
        </authorList>
    </citation>
    <scope>IDENTIFICATION</scope>
</reference>
<proteinExistence type="predicted"/>
<accession>A0A8R7UG20</accession>
<evidence type="ECO:0000313" key="1">
    <source>
        <dbReference type="EnsemblPlants" id="TuG1812G0500001424.01.T02"/>
    </source>
</evidence>
<dbReference type="Proteomes" id="UP000015106">
    <property type="component" value="Chromosome 5"/>
</dbReference>
<reference evidence="2" key="1">
    <citation type="journal article" date="2013" name="Nature">
        <title>Draft genome of the wheat A-genome progenitor Triticum urartu.</title>
        <authorList>
            <person name="Ling H.Q."/>
            <person name="Zhao S."/>
            <person name="Liu D."/>
            <person name="Wang J."/>
            <person name="Sun H."/>
            <person name="Zhang C."/>
            <person name="Fan H."/>
            <person name="Li D."/>
            <person name="Dong L."/>
            <person name="Tao Y."/>
            <person name="Gao C."/>
            <person name="Wu H."/>
            <person name="Li Y."/>
            <person name="Cui Y."/>
            <person name="Guo X."/>
            <person name="Zheng S."/>
            <person name="Wang B."/>
            <person name="Yu K."/>
            <person name="Liang Q."/>
            <person name="Yang W."/>
            <person name="Lou X."/>
            <person name="Chen J."/>
            <person name="Feng M."/>
            <person name="Jian J."/>
            <person name="Zhang X."/>
            <person name="Luo G."/>
            <person name="Jiang Y."/>
            <person name="Liu J."/>
            <person name="Wang Z."/>
            <person name="Sha Y."/>
            <person name="Zhang B."/>
            <person name="Wu H."/>
            <person name="Tang D."/>
            <person name="Shen Q."/>
            <person name="Xue P."/>
            <person name="Zou S."/>
            <person name="Wang X."/>
            <person name="Liu X."/>
            <person name="Wang F."/>
            <person name="Yang Y."/>
            <person name="An X."/>
            <person name="Dong Z."/>
            <person name="Zhang K."/>
            <person name="Zhang X."/>
            <person name="Luo M.C."/>
            <person name="Dvorak J."/>
            <person name="Tong Y."/>
            <person name="Wang J."/>
            <person name="Yang H."/>
            <person name="Li Z."/>
            <person name="Wang D."/>
            <person name="Zhang A."/>
            <person name="Wang J."/>
        </authorList>
    </citation>
    <scope>NUCLEOTIDE SEQUENCE</scope>
    <source>
        <strain evidence="2">cv. G1812</strain>
    </source>
</reference>
<dbReference type="AlphaFoldDB" id="A0A8R7UG20"/>
<name>A0A8R7UG20_TRIUA</name>
<organism evidence="1 2">
    <name type="scientific">Triticum urartu</name>
    <name type="common">Red wild einkorn</name>
    <name type="synonym">Crithodium urartu</name>
    <dbReference type="NCBI Taxonomy" id="4572"/>
    <lineage>
        <taxon>Eukaryota</taxon>
        <taxon>Viridiplantae</taxon>
        <taxon>Streptophyta</taxon>
        <taxon>Embryophyta</taxon>
        <taxon>Tracheophyta</taxon>
        <taxon>Spermatophyta</taxon>
        <taxon>Magnoliopsida</taxon>
        <taxon>Liliopsida</taxon>
        <taxon>Poales</taxon>
        <taxon>Poaceae</taxon>
        <taxon>BOP clade</taxon>
        <taxon>Pooideae</taxon>
        <taxon>Triticodae</taxon>
        <taxon>Triticeae</taxon>
        <taxon>Triticinae</taxon>
        <taxon>Triticum</taxon>
    </lineage>
</organism>